<dbReference type="EMBL" id="JAMZFW010000010">
    <property type="protein sequence ID" value="MCP1102406.1"/>
    <property type="molecule type" value="Genomic_DNA"/>
</dbReference>
<feature type="transmembrane region" description="Helical" evidence="1">
    <location>
        <begin position="77"/>
        <end position="97"/>
    </location>
</feature>
<name>A0ABT1E998_9FIRM</name>
<accession>A0ABT1E998</accession>
<keyword evidence="1" id="KW-0472">Membrane</keyword>
<sequence>MINFKKILLAVVGIFLVGIGVAFNANAALGNDPIAIVYDGMRNIANLSASQLGIASNIVNVALVAIVFIADRHYVNIGTIIYILPYGFAVDIGYKLFNLVFTTSSLTGRIIGAVLGCLMVYVGVAIYITTDIGLDPFTGIVMVIKDKWKKKFVYVKIGFDFFMITVGIILGGRFGVITILTACCAGPCIQLIADFFKKMSVNNGKL</sequence>
<feature type="transmembrane region" description="Helical" evidence="1">
    <location>
        <begin position="109"/>
        <end position="130"/>
    </location>
</feature>
<feature type="transmembrane region" description="Helical" evidence="1">
    <location>
        <begin position="51"/>
        <end position="70"/>
    </location>
</feature>
<gene>
    <name evidence="2" type="ORF">NK125_08280</name>
</gene>
<keyword evidence="1" id="KW-1133">Transmembrane helix</keyword>
<reference evidence="2 3" key="1">
    <citation type="journal article" date="2022" name="Genome Biol. Evol.">
        <title>Host diet, physiology and behaviors set the stage for Lachnospiraceae cladogenesis.</title>
        <authorList>
            <person name="Vera-Ponce De Leon A."/>
            <person name="Schneider M."/>
            <person name="Jahnes B.C."/>
            <person name="Sadowski V."/>
            <person name="Camuy-Velez L.A."/>
            <person name="Duan J."/>
            <person name="Sabree Z.L."/>
        </authorList>
    </citation>
    <scope>NUCLEOTIDE SEQUENCE [LARGE SCALE GENOMIC DNA]</scope>
    <source>
        <strain evidence="2 3">PAL113</strain>
    </source>
</reference>
<dbReference type="PANTHER" id="PTHR40078">
    <property type="entry name" value="INTEGRAL MEMBRANE PROTEIN-RELATED"/>
    <property type="match status" value="1"/>
</dbReference>
<comment type="caution">
    <text evidence="2">The sequence shown here is derived from an EMBL/GenBank/DDBJ whole genome shotgun (WGS) entry which is preliminary data.</text>
</comment>
<evidence type="ECO:0000313" key="3">
    <source>
        <dbReference type="Proteomes" id="UP001523566"/>
    </source>
</evidence>
<dbReference type="PANTHER" id="PTHR40078:SF1">
    <property type="entry name" value="INTEGRAL MEMBRANE PROTEIN"/>
    <property type="match status" value="1"/>
</dbReference>
<keyword evidence="3" id="KW-1185">Reference proteome</keyword>
<evidence type="ECO:0000313" key="2">
    <source>
        <dbReference type="EMBL" id="MCP1102406.1"/>
    </source>
</evidence>
<evidence type="ECO:0008006" key="4">
    <source>
        <dbReference type="Google" id="ProtNLM"/>
    </source>
</evidence>
<evidence type="ECO:0000256" key="1">
    <source>
        <dbReference type="SAM" id="Phobius"/>
    </source>
</evidence>
<organism evidence="2 3">
    <name type="scientific">Aequitasia blattaphilus</name>
    <dbReference type="NCBI Taxonomy" id="2949332"/>
    <lineage>
        <taxon>Bacteria</taxon>
        <taxon>Bacillati</taxon>
        <taxon>Bacillota</taxon>
        <taxon>Clostridia</taxon>
        <taxon>Lachnospirales</taxon>
        <taxon>Lachnospiraceae</taxon>
        <taxon>Aequitasia</taxon>
    </lineage>
</organism>
<dbReference type="RefSeq" id="WP_262066191.1">
    <property type="nucleotide sequence ID" value="NZ_JAMXOD010000010.1"/>
</dbReference>
<dbReference type="Pfam" id="PF19700">
    <property type="entry name" value="DUF6198"/>
    <property type="match status" value="1"/>
</dbReference>
<keyword evidence="1" id="KW-0812">Transmembrane</keyword>
<proteinExistence type="predicted"/>
<feature type="transmembrane region" description="Helical" evidence="1">
    <location>
        <begin position="176"/>
        <end position="196"/>
    </location>
</feature>
<protein>
    <recommendedName>
        <fullName evidence="4">YitT family protein</fullName>
    </recommendedName>
</protein>
<feature type="transmembrane region" description="Helical" evidence="1">
    <location>
        <begin position="151"/>
        <end position="170"/>
    </location>
</feature>
<dbReference type="Proteomes" id="UP001523566">
    <property type="component" value="Unassembled WGS sequence"/>
</dbReference>
<dbReference type="InterPro" id="IPR038750">
    <property type="entry name" value="YczE/YyaS-like"/>
</dbReference>